<dbReference type="CDD" id="cd09395">
    <property type="entry name" value="LIM2_Rga"/>
    <property type="match status" value="1"/>
</dbReference>
<dbReference type="PANTHER" id="PTHR23176:SF128">
    <property type="entry name" value="RHO GTPASE-ACTIVATING PROTEIN RGD1"/>
    <property type="match status" value="1"/>
</dbReference>
<dbReference type="GO" id="GO:0005096">
    <property type="term" value="F:GTPase activator activity"/>
    <property type="evidence" value="ECO:0007669"/>
    <property type="project" value="UniProtKB-KW"/>
</dbReference>
<keyword evidence="11" id="KW-1185">Reference proteome</keyword>
<organism evidence="10 11">
    <name type="scientific">Neolecta irregularis (strain DAH-3)</name>
    <dbReference type="NCBI Taxonomy" id="1198029"/>
    <lineage>
        <taxon>Eukaryota</taxon>
        <taxon>Fungi</taxon>
        <taxon>Dikarya</taxon>
        <taxon>Ascomycota</taxon>
        <taxon>Taphrinomycotina</taxon>
        <taxon>Neolectales</taxon>
        <taxon>Neolectaceae</taxon>
        <taxon>Neolecta</taxon>
    </lineage>
</organism>
<dbReference type="GO" id="GO:0032153">
    <property type="term" value="C:cell division site"/>
    <property type="evidence" value="ECO:0007669"/>
    <property type="project" value="UniProtKB-ARBA"/>
</dbReference>
<dbReference type="PROSITE" id="PS50081">
    <property type="entry name" value="ZF_DAG_PE_2"/>
    <property type="match status" value="1"/>
</dbReference>
<feature type="coiled-coil region" evidence="5">
    <location>
        <begin position="1367"/>
        <end position="1443"/>
    </location>
</feature>
<feature type="region of interest" description="Disordered" evidence="6">
    <location>
        <begin position="975"/>
        <end position="1158"/>
    </location>
</feature>
<dbReference type="Gene3D" id="2.10.110.10">
    <property type="entry name" value="Cysteine Rich Protein"/>
    <property type="match status" value="2"/>
</dbReference>
<keyword evidence="2 4" id="KW-0479">Metal-binding</keyword>
<dbReference type="InterPro" id="IPR050729">
    <property type="entry name" value="Rho-GAP"/>
</dbReference>
<sequence>MIQSSSIIFIFPNPKGCEALSIDLIKGALYISGTIWDRILKCSETETCLSSIVIPYSDKMQLVIKERIEYLNNNPKSGVSVSLEDTPLSVMIVGHIEACRNALHKDLLAYIPSIGIMYIEICGSSLALINSTGYNIEILLSISTNLTGSSLSKIFLYGEISKISYGKIVILIELDLKAGLLLRALEIPSTYHYFLKKQNGIPLQDIQIKHQVNIYLVDSEIVKQIEACRFVLIAGNLENCNLASQDIFIQLNSHSFSSEIYLSYEESFFLKEWCKQELELIELQNGCLLQYPSVYHRGKSIRIHCNTIQNTERACRQIEKLLEGFLEITFTSLEKGLNRDLKSTVKYNIKLSKELRRISAKVQIICTGSHYKIQGYADEVIKAALLVNTLLNPMLFHGLVKKNSKQIEIEKNLNLNKISTYEFGVTLLIRNEIFKVVTGNGLGKLHKILQNSQSLGIEIYKEGTQNSKIKNSSFQDKYFPRIFKISFHSSIFSEIIKALKIFQGELPAEISFYLPDKLHSDLIGPEGRRSKEIQEKYLMHIEFIRSDKLAAQGGGPLFVEDNVYIYTPRYNHQQLGACRNAIMEKLPKHAEGHRNWIHINLFIHQKLHRLLFKCYQSFEGFLKRFSVIVRFPSCSSGQNYITMIGPEAGVQQALEDLEARACQLEKELKSIEELTGRNHRFPRSAVSTSLTQIPNPPLVFDVRTCSFALVGNFSIAAPVSTPVFPRRIKERYPFCPPSWVSRRFSRGQDHPPRLFHLVFLSSSLSGGIMSAVQQPNNGGLELRLDDEPVGQDPTCNGCGAIIEEGSVVAFGDHIWHVECFRCAKCRTQVDHDSNLLLLSDGNPICENCSYNCRACNKKIDELAIMTGDESYHADCFRCRHCKRKIDDLVFAKTSQGIYCIDCHNERMARSRRHHKEKKAAQRAAAESSATSHPSPPFGMVKDKSLPKLPPSQSDECLPVRFSTQSAPSDTLKMLYSSSKSRNKSPSRDGQLSPSSNRSFLAMDNEHDLPSTDAFIPLVFDPSPPSPQPYNQQISRSRDLSQSKQVLDPSKAPDPSKLWTHRGAFDDSKLGVKPPSSKDKRRSMMVSSSMGQLPSPACQSPLLPFFSEPNAQHANPIRPIADKPPRKAPKPTPLQKPRTLPTTPSGMPVHSPGKHRSPVDCLTSPKPGLASSSFMKSPQKDVFPVSTMGSSEPLQKISPRSSNPVAVERSPVLPPLHEPITLTFEDDIAKIFADNDPSDEKSKAFLRLSQSLRHHRSLSDVSGQASEVARMSAMRRNNSKSQRPILKDSMVSTLNGNSGETDALKRELRKSTQRIVELQSQLVVLDNDTEREAVSMKETIASLEAVREILIKEIDILKGINENEFSGIEVRESILQDLKKALNNLKDAYKPKIAELIAQRDSLMEENVRLQRTRAQAIEEARFLNAKNLELADLNNELVRQIQESFKGSKRHIPKSQSQCTAASLPLSISTTAATITPSDLDRPRTQDTNDENVISVSKVIDRRRSQEINTTAPKKFKWKKGVAKGFNQLWNGIVLSKDLVKGHTFVESRFLRLTKCDHCGDKLWGLEVRCQSCGFGAHGKCIAEVVAACSGVNRQIMLRDGDSMSDHSLIEVPIFGNDLCKQAEVEGVPIPYIVARCIEEVEFRGMDYEGIYRKSGGASQMKVIIDLFESGQTDLDLTEPGGSGDICGVTSVLKQYFRQLPNPLITFEEYEDFLKVSQVVDIEERFAAMIMVLKRLPTPNYETLRFLLLHLNRVSEQADVNLMNTRNLAVVFSPTLVRDPTGLREFHDMQAKNLCVQFLIEHAERIFGRNLNG</sequence>
<dbReference type="GO" id="GO:0046872">
    <property type="term" value="F:metal ion binding"/>
    <property type="evidence" value="ECO:0007669"/>
    <property type="project" value="UniProtKB-KW"/>
</dbReference>
<evidence type="ECO:0000259" key="8">
    <source>
        <dbReference type="PROSITE" id="PS50081"/>
    </source>
</evidence>
<dbReference type="CDD" id="cd09394">
    <property type="entry name" value="LIM1_Rga"/>
    <property type="match status" value="1"/>
</dbReference>
<evidence type="ECO:0000256" key="6">
    <source>
        <dbReference type="SAM" id="MobiDB-lite"/>
    </source>
</evidence>
<dbReference type="SUPFAM" id="SSF57889">
    <property type="entry name" value="Cysteine-rich domain"/>
    <property type="match status" value="1"/>
</dbReference>
<evidence type="ECO:0000313" key="11">
    <source>
        <dbReference type="Proteomes" id="UP000186594"/>
    </source>
</evidence>
<dbReference type="InterPro" id="IPR036612">
    <property type="entry name" value="KH_dom_type_1_sf"/>
</dbReference>
<feature type="region of interest" description="Disordered" evidence="6">
    <location>
        <begin position="1184"/>
        <end position="1205"/>
    </location>
</feature>
<dbReference type="InterPro" id="IPR000198">
    <property type="entry name" value="RhoGAP_dom"/>
</dbReference>
<evidence type="ECO:0000256" key="1">
    <source>
        <dbReference type="ARBA" id="ARBA00022468"/>
    </source>
</evidence>
<evidence type="ECO:0000256" key="2">
    <source>
        <dbReference type="ARBA" id="ARBA00022723"/>
    </source>
</evidence>
<dbReference type="STRING" id="1198029.A0A1U7LII8"/>
<feature type="region of interest" description="Disordered" evidence="6">
    <location>
        <begin position="910"/>
        <end position="962"/>
    </location>
</feature>
<dbReference type="Gene3D" id="3.30.1370.10">
    <property type="entry name" value="K Homology domain, type 1"/>
    <property type="match status" value="1"/>
</dbReference>
<reference evidence="10 11" key="1">
    <citation type="submission" date="2016-04" db="EMBL/GenBank/DDBJ databases">
        <title>Evolutionary innovation and constraint leading to complex multicellularity in the Ascomycota.</title>
        <authorList>
            <person name="Cisse O."/>
            <person name="Nguyen A."/>
            <person name="Hewitt D.A."/>
            <person name="Jedd G."/>
            <person name="Stajich J.E."/>
        </authorList>
    </citation>
    <scope>NUCLEOTIDE SEQUENCE [LARGE SCALE GENOMIC DNA]</scope>
    <source>
        <strain evidence="10 11">DAH-3</strain>
    </source>
</reference>
<dbReference type="InterPro" id="IPR008936">
    <property type="entry name" value="Rho_GTPase_activation_prot"/>
</dbReference>
<keyword evidence="5" id="KW-0175">Coiled coil</keyword>
<dbReference type="InterPro" id="IPR001781">
    <property type="entry name" value="Znf_LIM"/>
</dbReference>
<dbReference type="PANTHER" id="PTHR23176">
    <property type="entry name" value="RHO/RAC/CDC GTPASE-ACTIVATING PROTEIN"/>
    <property type="match status" value="1"/>
</dbReference>
<evidence type="ECO:0000256" key="5">
    <source>
        <dbReference type="SAM" id="Coils"/>
    </source>
</evidence>
<feature type="compositionally biased region" description="Polar residues" evidence="6">
    <location>
        <begin position="1186"/>
        <end position="1203"/>
    </location>
</feature>
<feature type="coiled-coil region" evidence="5">
    <location>
        <begin position="1300"/>
        <end position="1327"/>
    </location>
</feature>
<dbReference type="PROSITE" id="PS00478">
    <property type="entry name" value="LIM_DOMAIN_1"/>
    <property type="match status" value="2"/>
</dbReference>
<evidence type="ECO:0000313" key="10">
    <source>
        <dbReference type="EMBL" id="OLL22476.1"/>
    </source>
</evidence>
<dbReference type="Pfam" id="PF00620">
    <property type="entry name" value="RhoGAP"/>
    <property type="match status" value="1"/>
</dbReference>
<dbReference type="SMART" id="SM00109">
    <property type="entry name" value="C1"/>
    <property type="match status" value="1"/>
</dbReference>
<feature type="domain" description="Phorbol-ester/DAG-type" evidence="8">
    <location>
        <begin position="1542"/>
        <end position="1589"/>
    </location>
</feature>
<dbReference type="OrthoDB" id="79452at2759"/>
<gene>
    <name evidence="10" type="ORF">NEOLI_003690</name>
</gene>
<dbReference type="PROSITE" id="PS00479">
    <property type="entry name" value="ZF_DAG_PE_1"/>
    <property type="match status" value="1"/>
</dbReference>
<dbReference type="PROSITE" id="PS50023">
    <property type="entry name" value="LIM_DOMAIN_2"/>
    <property type="match status" value="1"/>
</dbReference>
<evidence type="ECO:0000259" key="9">
    <source>
        <dbReference type="PROSITE" id="PS50238"/>
    </source>
</evidence>
<dbReference type="GO" id="GO:0005938">
    <property type="term" value="C:cell cortex"/>
    <property type="evidence" value="ECO:0007669"/>
    <property type="project" value="UniProtKB-ARBA"/>
</dbReference>
<dbReference type="SMART" id="SM00324">
    <property type="entry name" value="RhoGAP"/>
    <property type="match status" value="1"/>
</dbReference>
<keyword evidence="1" id="KW-0343">GTPase activation</keyword>
<feature type="domain" description="LIM zinc-binding" evidence="7">
    <location>
        <begin position="793"/>
        <end position="855"/>
    </location>
</feature>
<dbReference type="Gene3D" id="3.30.60.20">
    <property type="match status" value="1"/>
</dbReference>
<dbReference type="GO" id="GO:0007165">
    <property type="term" value="P:signal transduction"/>
    <property type="evidence" value="ECO:0007669"/>
    <property type="project" value="InterPro"/>
</dbReference>
<evidence type="ECO:0000256" key="4">
    <source>
        <dbReference type="PROSITE-ProRule" id="PRU00125"/>
    </source>
</evidence>
<comment type="caution">
    <text evidence="10">The sequence shown here is derived from an EMBL/GenBank/DDBJ whole genome shotgun (WGS) entry which is preliminary data.</text>
</comment>
<dbReference type="InterPro" id="IPR046349">
    <property type="entry name" value="C1-like_sf"/>
</dbReference>
<accession>A0A1U7LII8</accession>
<dbReference type="Gene3D" id="1.10.555.10">
    <property type="entry name" value="Rho GTPase activation protein"/>
    <property type="match status" value="1"/>
</dbReference>
<dbReference type="Pfam" id="PF00412">
    <property type="entry name" value="LIM"/>
    <property type="match status" value="2"/>
</dbReference>
<evidence type="ECO:0000256" key="3">
    <source>
        <dbReference type="ARBA" id="ARBA00022833"/>
    </source>
</evidence>
<feature type="compositionally biased region" description="Polar residues" evidence="6">
    <location>
        <begin position="989"/>
        <end position="998"/>
    </location>
</feature>
<dbReference type="EMBL" id="LXFE01003168">
    <property type="protein sequence ID" value="OLL22476.1"/>
    <property type="molecule type" value="Genomic_DNA"/>
</dbReference>
<keyword evidence="4" id="KW-0440">LIM domain</keyword>
<feature type="domain" description="Rho-GAP" evidence="9">
    <location>
        <begin position="1617"/>
        <end position="1807"/>
    </location>
</feature>
<protein>
    <submittedName>
        <fullName evidence="10">Putative Rho-type GTPase-activating protein 3</fullName>
    </submittedName>
</protein>
<keyword evidence="3 4" id="KW-0862">Zinc</keyword>
<dbReference type="Pfam" id="PF00130">
    <property type="entry name" value="C1_1"/>
    <property type="match status" value="1"/>
</dbReference>
<dbReference type="SUPFAM" id="SSF54791">
    <property type="entry name" value="Eukaryotic type KH-domain (KH-domain type I)"/>
    <property type="match status" value="1"/>
</dbReference>
<name>A0A1U7LII8_NEOID</name>
<dbReference type="Proteomes" id="UP000186594">
    <property type="component" value="Unassembled WGS sequence"/>
</dbReference>
<proteinExistence type="predicted"/>
<dbReference type="CDD" id="cd00159">
    <property type="entry name" value="RhoGAP"/>
    <property type="match status" value="1"/>
</dbReference>
<evidence type="ECO:0000259" key="7">
    <source>
        <dbReference type="PROSITE" id="PS50023"/>
    </source>
</evidence>
<dbReference type="InterPro" id="IPR002219">
    <property type="entry name" value="PKC_DAG/PE"/>
</dbReference>
<dbReference type="PROSITE" id="PS50238">
    <property type="entry name" value="RHOGAP"/>
    <property type="match status" value="1"/>
</dbReference>
<dbReference type="SUPFAM" id="SSF48350">
    <property type="entry name" value="GTPase activation domain, GAP"/>
    <property type="match status" value="1"/>
</dbReference>
<dbReference type="GO" id="GO:0003723">
    <property type="term" value="F:RNA binding"/>
    <property type="evidence" value="ECO:0007669"/>
    <property type="project" value="InterPro"/>
</dbReference>
<dbReference type="SMART" id="SM00132">
    <property type="entry name" value="LIM"/>
    <property type="match status" value="2"/>
</dbReference>